<feature type="compositionally biased region" description="Low complexity" evidence="4">
    <location>
        <begin position="1091"/>
        <end position="1102"/>
    </location>
</feature>
<feature type="compositionally biased region" description="Polar residues" evidence="4">
    <location>
        <begin position="1042"/>
        <end position="1052"/>
    </location>
</feature>
<dbReference type="InterPro" id="IPR015943">
    <property type="entry name" value="WD40/YVTN_repeat-like_dom_sf"/>
</dbReference>
<feature type="compositionally biased region" description="Low complexity" evidence="4">
    <location>
        <begin position="1854"/>
        <end position="1869"/>
    </location>
</feature>
<dbReference type="Pfam" id="PF16755">
    <property type="entry name" value="Beta-prop_NUP159_NUP214"/>
    <property type="match status" value="1"/>
</dbReference>
<feature type="region of interest" description="Disordered" evidence="4">
    <location>
        <begin position="1710"/>
        <end position="1733"/>
    </location>
</feature>
<feature type="compositionally biased region" description="Acidic residues" evidence="4">
    <location>
        <begin position="1114"/>
        <end position="1133"/>
    </location>
</feature>
<accession>A0A8H5LJ82</accession>
<evidence type="ECO:0000256" key="2">
    <source>
        <dbReference type="ARBA" id="ARBA00022448"/>
    </source>
</evidence>
<feature type="compositionally biased region" description="Low complexity" evidence="4">
    <location>
        <begin position="1413"/>
        <end position="1427"/>
    </location>
</feature>
<protein>
    <recommendedName>
        <fullName evidence="5">Nucleoporin Nup159/Nup146 N-terminal domain-containing protein</fullName>
    </recommendedName>
</protein>
<feature type="region of interest" description="Disordered" evidence="4">
    <location>
        <begin position="751"/>
        <end position="897"/>
    </location>
</feature>
<feature type="compositionally biased region" description="Pro residues" evidence="4">
    <location>
        <begin position="1428"/>
        <end position="1441"/>
    </location>
</feature>
<dbReference type="EMBL" id="JAACJO010000004">
    <property type="protein sequence ID" value="KAF5359139.1"/>
    <property type="molecule type" value="Genomic_DNA"/>
</dbReference>
<keyword evidence="7" id="KW-1185">Reference proteome</keyword>
<feature type="domain" description="Nucleoporin Nup159/Nup146 N-terminal" evidence="5">
    <location>
        <begin position="71"/>
        <end position="402"/>
    </location>
</feature>
<evidence type="ECO:0000256" key="3">
    <source>
        <dbReference type="ARBA" id="ARBA00023242"/>
    </source>
</evidence>
<organism evidence="6 7">
    <name type="scientific">Leucocoprinus leucothites</name>
    <dbReference type="NCBI Taxonomy" id="201217"/>
    <lineage>
        <taxon>Eukaryota</taxon>
        <taxon>Fungi</taxon>
        <taxon>Dikarya</taxon>
        <taxon>Basidiomycota</taxon>
        <taxon>Agaricomycotina</taxon>
        <taxon>Agaricomycetes</taxon>
        <taxon>Agaricomycetidae</taxon>
        <taxon>Agaricales</taxon>
        <taxon>Agaricineae</taxon>
        <taxon>Agaricaceae</taxon>
        <taxon>Leucocoprinus</taxon>
    </lineage>
</organism>
<feature type="compositionally biased region" description="Low complexity" evidence="4">
    <location>
        <begin position="806"/>
        <end position="820"/>
    </location>
</feature>
<feature type="compositionally biased region" description="Polar residues" evidence="4">
    <location>
        <begin position="463"/>
        <end position="487"/>
    </location>
</feature>
<feature type="compositionally biased region" description="Low complexity" evidence="4">
    <location>
        <begin position="562"/>
        <end position="583"/>
    </location>
</feature>
<feature type="compositionally biased region" description="Low complexity" evidence="4">
    <location>
        <begin position="1340"/>
        <end position="1353"/>
    </location>
</feature>
<feature type="region of interest" description="Disordered" evidence="4">
    <location>
        <begin position="1897"/>
        <end position="1931"/>
    </location>
</feature>
<name>A0A8H5LJ82_9AGAR</name>
<feature type="region of interest" description="Disordered" evidence="4">
    <location>
        <begin position="966"/>
        <end position="986"/>
    </location>
</feature>
<dbReference type="Proteomes" id="UP000559027">
    <property type="component" value="Unassembled WGS sequence"/>
</dbReference>
<keyword evidence="2" id="KW-0813">Transport</keyword>
<feature type="compositionally biased region" description="Polar residues" evidence="4">
    <location>
        <begin position="1781"/>
        <end position="1799"/>
    </location>
</feature>
<proteinExistence type="predicted"/>
<feature type="compositionally biased region" description="Polar residues" evidence="4">
    <location>
        <begin position="919"/>
        <end position="936"/>
    </location>
</feature>
<feature type="compositionally biased region" description="Polar residues" evidence="4">
    <location>
        <begin position="552"/>
        <end position="561"/>
    </location>
</feature>
<dbReference type="GO" id="GO:0005634">
    <property type="term" value="C:nucleus"/>
    <property type="evidence" value="ECO:0007669"/>
    <property type="project" value="UniProtKB-SubCell"/>
</dbReference>
<gene>
    <name evidence="6" type="ORF">D9756_003296</name>
</gene>
<dbReference type="OrthoDB" id="248320at2759"/>
<feature type="region of interest" description="Disordered" evidence="4">
    <location>
        <begin position="1652"/>
        <end position="1671"/>
    </location>
</feature>
<feature type="region of interest" description="Disordered" evidence="4">
    <location>
        <begin position="910"/>
        <end position="936"/>
    </location>
</feature>
<feature type="compositionally biased region" description="Low complexity" evidence="4">
    <location>
        <begin position="831"/>
        <end position="841"/>
    </location>
</feature>
<feature type="compositionally biased region" description="Low complexity" evidence="4">
    <location>
        <begin position="709"/>
        <end position="724"/>
    </location>
</feature>
<feature type="compositionally biased region" description="Basic and acidic residues" evidence="4">
    <location>
        <begin position="1022"/>
        <end position="1035"/>
    </location>
</feature>
<comment type="subcellular location">
    <subcellularLocation>
        <location evidence="1">Nucleus</location>
    </subcellularLocation>
</comment>
<comment type="caution">
    <text evidence="6">The sequence shown here is derived from an EMBL/GenBank/DDBJ whole genome shotgun (WGS) entry which is preliminary data.</text>
</comment>
<feature type="compositionally biased region" description="Polar residues" evidence="4">
    <location>
        <begin position="1137"/>
        <end position="1147"/>
    </location>
</feature>
<feature type="compositionally biased region" description="Pro residues" evidence="4">
    <location>
        <begin position="842"/>
        <end position="854"/>
    </location>
</feature>
<feature type="compositionally biased region" description="Low complexity" evidence="4">
    <location>
        <begin position="766"/>
        <end position="778"/>
    </location>
</feature>
<feature type="region of interest" description="Disordered" evidence="4">
    <location>
        <begin position="653"/>
        <end position="736"/>
    </location>
</feature>
<sequence>MDLSFSDTSGSMSFTEQLTPLVNPQSRVNVDSNRRSCPSDGFNYPTFRLVNKSTRVYLSEPFSLDNLITYHPFAVANSRGWFAAVRKIGDSQDIILSPLEELRKAIVNASEDDKGFFFPQRDLSLDLGLPTMLAFAHNDTRMIVGVYNGSIYVYDTAALFSSGSDPVSPLRSCDPQAGALRQIAPNPGSEPDLIDTIAVVRSDGSVQLTNTMLETLGGWSPRDSTAGPVAVSWSPKGKHLAIGLRSGDILTFAPNNKSTPNKHIPPAAEGRLVCLNWLSPGHTFRLAYAPQIENEGESIQQIVSLDTKSNSLTVFDTLHPFTMADRHQESHAIILPHWDEDSISENAKTLVVVGDRASVDLEVLGGHGGQWHQQSQENPVSLPLDKQTEETTLMSFDVDLTDSTQHPILYAYLNDGSLQAWHLEHSKPYPKMISPVSGTQAGVSAQNREAQDSMMNEKEAANVLSSTSGFNQQPTTSATFGAFSSNTPQQPSVFGSPPPPSSVFGQTSQPSFGQTSAFGSLSSGSPFGQPSTSQSPPSAFGLTSPGNAFANIATQPSTPNVFGSPSFGATTTSPPSATLAPPSDEMTREASMSDGTSPGFGGLTLGGSNDTPDNKPKPSIFGSFGTTPTSQSSTTSAFGGVIKPAQGFGAFSNFSSGSSTSSSQAAPAVSAFSSPPSTSTTHSAFGQTSFGAKSPFSQPSFGQTGFGKPTTSASPSSGGFAAFATPSPSVSGSTARAVPATDGFSVFASGGTSAFGSIPKQEQEASTSSPFSSSPFGSKPETAKSPFGTGDSKSSPFGTGSTSVFGNANNAFTSSTSNFGLRGSTGESTTPQGSPVKGPPGVVSPPSSPEPTGPGSPLDRKQTTGAPSIPASGFLQQSSAGLGTLGSLKESSPFFKKPEATTPAVTAFGNLGATGASKPPQSTVTTSSGFGSPSQLGVNKSPFASATTASAFGTTSQLGAVKSAFAPTTTSTTPTKPPPTTGFSTFSGGASGFSAFAGQKGSFSDLLKSGGSAKGAEQPLLKGKEKEKVEEEPSTPKKSASVFAQLTPGSTNPLETTVSTTPKTPTPSIAPKEEESTTPKVPPPGEEHEASLSTLSVSSIGSFVDVGAEKSQEGAEEEAEEEEGEEEEGEEGDDTRSFLSSDFSSGPPTDEETSEEENETEGKGKAPAVLKRSPSPTPQPELPSIQVTPSPPAETAKVPVTKEESATPPGSPSKESKTLSKSPSPTPPSAPSTPPTPSSPPPSFGIGLGRPSTRPARSSPLAGAPVSGADEEEEDGQTKANKAPRPSVSPKPLFVNQVKIEDEESVSKRPGTPPLLTSFGGLPSGKTAQIVPVAPKPEPAKVSVPFVPSASPPLNQQNQQAVFSKPTEPPATTKQEPKKSAPTSVFGSLPANPLTPSEVPKTAPVTPSPFSLPPFSLTPRPASAPQSSPVPPNVTSPPPAFKPSVFAQGGPNVYGAPPKPQVPSAGNQAGTGFFGAKPPATTPLPSQTTLQAPPPPQPSIEEGLQKECTFVVKTIEDELKDLSELGTRVAQNRVQLSEALGGSRLKADLGVLEKWKISDATTFGQTLLQFEKDLVELGEMQEAFKQTIREINGTMLKANTRREEIVRFNKAKTDKEFAKMLSTRALGPEHLESQQHLRRSIRAMRDRIQKLESHLQQSKKKLSQATSGKPSIRAPTLDVINRTYRNIDIAIQQQTDEIAKLADRVTNLKLGSTDTSSSPRDSRLPEQRRRSVAVTPHVAVTTAAALNAERSAHKLKKALLKARKEPILNQRAALAPPPPSELQTPQKPLASSSPFSSVTGPLFSTLGGNTQTPIPDLNFNIPEDNFHPGSPLPSSRRGAGSAPKKHGSVPLKKTPGGTSQSPPSAAPPADFWGPLPVFNNPPLNKLAAEVKPMDPFIPFGPGPSTPTPAAKEGSASSLPGGGFEAFMKPTS</sequence>
<evidence type="ECO:0000313" key="6">
    <source>
        <dbReference type="EMBL" id="KAF5359139.1"/>
    </source>
</evidence>
<feature type="region of interest" description="Disordered" evidence="4">
    <location>
        <begin position="1769"/>
        <end position="1873"/>
    </location>
</feature>
<feature type="compositionally biased region" description="Polar residues" evidence="4">
    <location>
        <begin position="791"/>
        <end position="805"/>
    </location>
</feature>
<evidence type="ECO:0000256" key="4">
    <source>
        <dbReference type="SAM" id="MobiDB-lite"/>
    </source>
</evidence>
<feature type="compositionally biased region" description="Polar residues" evidence="4">
    <location>
        <begin position="506"/>
        <end position="537"/>
    </location>
</feature>
<feature type="compositionally biased region" description="Acidic residues" evidence="4">
    <location>
        <begin position="1149"/>
        <end position="1159"/>
    </location>
</feature>
<reference evidence="6 7" key="1">
    <citation type="journal article" date="2020" name="ISME J.">
        <title>Uncovering the hidden diversity of litter-decomposition mechanisms in mushroom-forming fungi.</title>
        <authorList>
            <person name="Floudas D."/>
            <person name="Bentzer J."/>
            <person name="Ahren D."/>
            <person name="Johansson T."/>
            <person name="Persson P."/>
            <person name="Tunlid A."/>
        </authorList>
    </citation>
    <scope>NUCLEOTIDE SEQUENCE [LARGE SCALE GENOMIC DNA]</scope>
    <source>
        <strain evidence="6 7">CBS 146.42</strain>
    </source>
</reference>
<dbReference type="InterPro" id="IPR039462">
    <property type="entry name" value="Nup159/Nup146_N"/>
</dbReference>
<feature type="compositionally biased region" description="Polar residues" evidence="4">
    <location>
        <begin position="686"/>
        <end position="703"/>
    </location>
</feature>
<evidence type="ECO:0000313" key="7">
    <source>
        <dbReference type="Proteomes" id="UP000559027"/>
    </source>
</evidence>
<dbReference type="SUPFAM" id="SSF117289">
    <property type="entry name" value="Nucleoporin domain"/>
    <property type="match status" value="1"/>
</dbReference>
<feature type="compositionally biased region" description="Low complexity" evidence="4">
    <location>
        <begin position="1053"/>
        <end position="1067"/>
    </location>
</feature>
<keyword evidence="3" id="KW-0539">Nucleus</keyword>
<evidence type="ECO:0000259" key="5">
    <source>
        <dbReference type="Pfam" id="PF16755"/>
    </source>
</evidence>
<feature type="region of interest" description="Disordered" evidence="4">
    <location>
        <begin position="1004"/>
        <end position="1501"/>
    </location>
</feature>
<feature type="compositionally biased region" description="Low complexity" evidence="4">
    <location>
        <begin position="621"/>
        <end position="636"/>
    </location>
</feature>
<evidence type="ECO:0000256" key="1">
    <source>
        <dbReference type="ARBA" id="ARBA00004123"/>
    </source>
</evidence>
<feature type="compositionally biased region" description="Pro residues" evidence="4">
    <location>
        <begin position="1224"/>
        <end position="1243"/>
    </location>
</feature>
<feature type="region of interest" description="Disordered" evidence="4">
    <location>
        <begin position="462"/>
        <end position="639"/>
    </location>
</feature>
<feature type="compositionally biased region" description="Low complexity" evidence="4">
    <location>
        <begin position="653"/>
        <end position="685"/>
    </location>
</feature>
<dbReference type="Gene3D" id="2.130.10.10">
    <property type="entry name" value="YVTN repeat-like/Quinoprotein amine dehydrogenase"/>
    <property type="match status" value="1"/>
</dbReference>
<feature type="compositionally biased region" description="Basic and acidic residues" evidence="4">
    <location>
        <begin position="1720"/>
        <end position="1729"/>
    </location>
</feature>